<evidence type="ECO:0000313" key="2">
    <source>
        <dbReference type="Proteomes" id="UP000253831"/>
    </source>
</evidence>
<dbReference type="NCBIfam" id="NF033819">
    <property type="entry name" value="IS66_TnpB"/>
    <property type="match status" value="1"/>
</dbReference>
<organism evidence="1 2">
    <name type="scientific">Candidatus Accumulibacter meliphilus</name>
    <dbReference type="NCBI Taxonomy" id="2211374"/>
    <lineage>
        <taxon>Bacteria</taxon>
        <taxon>Pseudomonadati</taxon>
        <taxon>Pseudomonadota</taxon>
        <taxon>Betaproteobacteria</taxon>
        <taxon>Candidatus Accumulibacter</taxon>
    </lineage>
</organism>
<name>A0A369XSK7_9PROT</name>
<dbReference type="InterPro" id="IPR008878">
    <property type="entry name" value="Transposase_IS66_Orf2"/>
</dbReference>
<dbReference type="PANTHER" id="PTHR36455">
    <property type="match status" value="1"/>
</dbReference>
<sequence length="117" mass="12901">MIQITPHMRILVAVEPIDFRAGIDGLAGACRQRLEADPFSGGLFVFRNRTRTAIKILVYDGQGFWLCQKRLSSGRFAFWPDGTAPTQELEACALQVLLMAGDPAQARAAPAWRRLAA</sequence>
<proteinExistence type="predicted"/>
<comment type="caution">
    <text evidence="1">The sequence shown here is derived from an EMBL/GenBank/DDBJ whole genome shotgun (WGS) entry which is preliminary data.</text>
</comment>
<gene>
    <name evidence="1" type="ORF">DVS81_05620</name>
</gene>
<reference evidence="1 2" key="1">
    <citation type="submission" date="2018-05" db="EMBL/GenBank/DDBJ databases">
        <title>Integrated omic analyses show evidence that a Ca. Accumulibacter phosphatis strain performs denitrification under micro-aerobic conditions.</title>
        <authorList>
            <person name="Camejo P.Y."/>
            <person name="Katherine M.D."/>
            <person name="Daniel N.R."/>
        </authorList>
    </citation>
    <scope>NUCLEOTIDE SEQUENCE [LARGE SCALE GENOMIC DNA]</scope>
    <source>
        <strain evidence="1">UW-LDO-IC</strain>
    </source>
</reference>
<dbReference type="Pfam" id="PF05717">
    <property type="entry name" value="TnpB_IS66"/>
    <property type="match status" value="1"/>
</dbReference>
<accession>A0A369XSK7</accession>
<dbReference type="AlphaFoldDB" id="A0A369XSK7"/>
<dbReference type="EMBL" id="QPGA01000007">
    <property type="protein sequence ID" value="RDE51409.1"/>
    <property type="molecule type" value="Genomic_DNA"/>
</dbReference>
<evidence type="ECO:0000313" key="1">
    <source>
        <dbReference type="EMBL" id="RDE51409.1"/>
    </source>
</evidence>
<protein>
    <submittedName>
        <fullName evidence="1">Transposase</fullName>
    </submittedName>
</protein>
<dbReference type="Proteomes" id="UP000253831">
    <property type="component" value="Unassembled WGS sequence"/>
</dbReference>
<dbReference type="PANTHER" id="PTHR36455:SF1">
    <property type="entry name" value="BLR8292 PROTEIN"/>
    <property type="match status" value="1"/>
</dbReference>